<reference evidence="1 2" key="1">
    <citation type="submission" date="2020-09" db="EMBL/GenBank/DDBJ databases">
        <title>Characterization of Treponema spp. from bovine digital dermatitis in Korea.</title>
        <authorList>
            <person name="Espiritu H.M."/>
            <person name="Cho Y.I."/>
            <person name="Mamuad L."/>
        </authorList>
    </citation>
    <scope>NUCLEOTIDE SEQUENCE [LARGE SCALE GENOMIC DNA]</scope>
    <source>
        <strain evidence="1 2">KS1</strain>
    </source>
</reference>
<evidence type="ECO:0000313" key="1">
    <source>
        <dbReference type="EMBL" id="QOW61338.1"/>
    </source>
</evidence>
<dbReference type="Pfam" id="PF15601">
    <property type="entry name" value="Imm70"/>
    <property type="match status" value="1"/>
</dbReference>
<gene>
    <name evidence="1" type="ORF">IFE08_02805</name>
</gene>
<name>A0A7S6WQ97_9SPIR</name>
<dbReference type="InterPro" id="IPR028185">
    <property type="entry name" value="Imm70"/>
</dbReference>
<sequence>MSVGIFVDPDFYTIGTGSFVHCFFSNIAYHLENGQWGDRFPCLMEHLYNGLLEKQYVKNAIKELHTVKKEFARIPPQKVIWDIEDLSQPPPWGNDISEDITDLSNYFVTSEGEDLFDVLFEALDVAKDDNENVELKQM</sequence>
<dbReference type="Proteomes" id="UP000593915">
    <property type="component" value="Chromosome"/>
</dbReference>
<proteinExistence type="predicted"/>
<organism evidence="1 2">
    <name type="scientific">Treponema pedis</name>
    <dbReference type="NCBI Taxonomy" id="409322"/>
    <lineage>
        <taxon>Bacteria</taxon>
        <taxon>Pseudomonadati</taxon>
        <taxon>Spirochaetota</taxon>
        <taxon>Spirochaetia</taxon>
        <taxon>Spirochaetales</taxon>
        <taxon>Treponemataceae</taxon>
        <taxon>Treponema</taxon>
    </lineage>
</organism>
<dbReference type="AlphaFoldDB" id="A0A7S6WQ97"/>
<dbReference type="EMBL" id="CP061839">
    <property type="protein sequence ID" value="QOW61338.1"/>
    <property type="molecule type" value="Genomic_DNA"/>
</dbReference>
<accession>A0A7S6WQ97</accession>
<protein>
    <submittedName>
        <fullName evidence="1">Immunity 70 family protein</fullName>
    </submittedName>
</protein>
<evidence type="ECO:0000313" key="2">
    <source>
        <dbReference type="Proteomes" id="UP000593915"/>
    </source>
</evidence>
<dbReference type="RefSeq" id="WP_024468803.1">
    <property type="nucleotide sequence ID" value="NZ_CP045670.1"/>
</dbReference>